<dbReference type="InterPro" id="IPR051328">
    <property type="entry name" value="T7SS_ABC-Transporter"/>
</dbReference>
<feature type="transmembrane region" description="Helical" evidence="6">
    <location>
        <begin position="195"/>
        <end position="215"/>
    </location>
</feature>
<dbReference type="Proteomes" id="UP001614394">
    <property type="component" value="Unassembled WGS sequence"/>
</dbReference>
<name>A0ABW8C5B3_9ACTN</name>
<accession>A0ABW8C5B3</accession>
<feature type="transmembrane region" description="Helical" evidence="6">
    <location>
        <begin position="56"/>
        <end position="77"/>
    </location>
</feature>
<keyword evidence="3 6" id="KW-1133">Transmembrane helix</keyword>
<dbReference type="RefSeq" id="WP_399648222.1">
    <property type="nucleotide sequence ID" value="NZ_JBITYG010000003.1"/>
</dbReference>
<keyword evidence="4 6" id="KW-0472">Membrane</keyword>
<dbReference type="PANTHER" id="PTHR43077">
    <property type="entry name" value="TRANSPORT PERMEASE YVFS-RELATED"/>
    <property type="match status" value="1"/>
</dbReference>
<comment type="subcellular location">
    <subcellularLocation>
        <location evidence="1">Membrane</location>
        <topology evidence="1">Multi-pass membrane protein</topology>
    </subcellularLocation>
</comment>
<evidence type="ECO:0000256" key="1">
    <source>
        <dbReference type="ARBA" id="ARBA00004141"/>
    </source>
</evidence>
<keyword evidence="2 6" id="KW-0812">Transmembrane</keyword>
<sequence>MSSAGTTPPPPDETPSTAQDSGSTTPDSGASRGVPALPDGSGGFAAELRDAISFRAFLLVVGGLLIQLAFIVSYLGAFHSPTPHRIPAAVVAPAQVAGKVAAQLNGLPGEPVKAVVVADEAEARRQIMNRTVDAAILINPAGKTDSLLVASAGGPSVSQTAAQIAQSVEKTQHRQVTVTDIKAPNKEDGRGLSSFYLVIGWVVGGYLTASILGVAGGARPVNRHRTAIRLGTLALFSVVSGLGGAIIVDPVFSALTGHFVALWAIGALVVFAAAAVTTALQTLFGIIGIGLSILLFVVMGNPSAGGVYPASLLPRFWSAIGQSLPPGAGTTAVRNTVYFGGSATAGPLWVLAAYAVAGVVVAMATVVVRDRRAGAGTDGVADPVTGAVTTG</sequence>
<proteinExistence type="predicted"/>
<evidence type="ECO:0000256" key="2">
    <source>
        <dbReference type="ARBA" id="ARBA00022692"/>
    </source>
</evidence>
<gene>
    <name evidence="7" type="ORF">ACIGXA_13950</name>
</gene>
<dbReference type="EMBL" id="JBITYG010000003">
    <property type="protein sequence ID" value="MFI9101618.1"/>
    <property type="molecule type" value="Genomic_DNA"/>
</dbReference>
<feature type="region of interest" description="Disordered" evidence="5">
    <location>
        <begin position="1"/>
        <end position="38"/>
    </location>
</feature>
<dbReference type="PANTHER" id="PTHR43077:SF10">
    <property type="entry name" value="TRANSPORT PERMEASE PROTEIN"/>
    <property type="match status" value="1"/>
</dbReference>
<evidence type="ECO:0000256" key="6">
    <source>
        <dbReference type="SAM" id="Phobius"/>
    </source>
</evidence>
<evidence type="ECO:0000256" key="3">
    <source>
        <dbReference type="ARBA" id="ARBA00022989"/>
    </source>
</evidence>
<reference evidence="7 8" key="1">
    <citation type="submission" date="2024-10" db="EMBL/GenBank/DDBJ databases">
        <title>The Natural Products Discovery Center: Release of the First 8490 Sequenced Strains for Exploring Actinobacteria Biosynthetic Diversity.</title>
        <authorList>
            <person name="Kalkreuter E."/>
            <person name="Kautsar S.A."/>
            <person name="Yang D."/>
            <person name="Bader C.D."/>
            <person name="Teijaro C.N."/>
            <person name="Fluegel L."/>
            <person name="Davis C.M."/>
            <person name="Simpson J.R."/>
            <person name="Lauterbach L."/>
            <person name="Steele A.D."/>
            <person name="Gui C."/>
            <person name="Meng S."/>
            <person name="Li G."/>
            <person name="Viehrig K."/>
            <person name="Ye F."/>
            <person name="Su P."/>
            <person name="Kiefer A.F."/>
            <person name="Nichols A."/>
            <person name="Cepeda A.J."/>
            <person name="Yan W."/>
            <person name="Fan B."/>
            <person name="Jiang Y."/>
            <person name="Adhikari A."/>
            <person name="Zheng C.-J."/>
            <person name="Schuster L."/>
            <person name="Cowan T.M."/>
            <person name="Smanski M.J."/>
            <person name="Chevrette M.G."/>
            <person name="De Carvalho L.P.S."/>
            <person name="Shen B."/>
        </authorList>
    </citation>
    <scope>NUCLEOTIDE SEQUENCE [LARGE SCALE GENOMIC DNA]</scope>
    <source>
        <strain evidence="7 8">NPDC053399</strain>
    </source>
</reference>
<feature type="transmembrane region" description="Helical" evidence="6">
    <location>
        <begin position="227"/>
        <end position="248"/>
    </location>
</feature>
<evidence type="ECO:0000256" key="5">
    <source>
        <dbReference type="SAM" id="MobiDB-lite"/>
    </source>
</evidence>
<evidence type="ECO:0000313" key="8">
    <source>
        <dbReference type="Proteomes" id="UP001614394"/>
    </source>
</evidence>
<organism evidence="7 8">
    <name type="scientific">Streptomyces fildesensis</name>
    <dbReference type="NCBI Taxonomy" id="375757"/>
    <lineage>
        <taxon>Bacteria</taxon>
        <taxon>Bacillati</taxon>
        <taxon>Actinomycetota</taxon>
        <taxon>Actinomycetes</taxon>
        <taxon>Kitasatosporales</taxon>
        <taxon>Streptomycetaceae</taxon>
        <taxon>Streptomyces</taxon>
    </lineage>
</organism>
<feature type="transmembrane region" description="Helical" evidence="6">
    <location>
        <begin position="348"/>
        <end position="368"/>
    </location>
</feature>
<comment type="caution">
    <text evidence="7">The sequence shown here is derived from an EMBL/GenBank/DDBJ whole genome shotgun (WGS) entry which is preliminary data.</text>
</comment>
<feature type="transmembrane region" description="Helical" evidence="6">
    <location>
        <begin position="283"/>
        <end position="304"/>
    </location>
</feature>
<evidence type="ECO:0000256" key="4">
    <source>
        <dbReference type="ARBA" id="ARBA00023136"/>
    </source>
</evidence>
<keyword evidence="8" id="KW-1185">Reference proteome</keyword>
<feature type="compositionally biased region" description="Polar residues" evidence="5">
    <location>
        <begin position="18"/>
        <end position="28"/>
    </location>
</feature>
<feature type="transmembrane region" description="Helical" evidence="6">
    <location>
        <begin position="254"/>
        <end position="276"/>
    </location>
</feature>
<evidence type="ECO:0000313" key="7">
    <source>
        <dbReference type="EMBL" id="MFI9101618.1"/>
    </source>
</evidence>
<protein>
    <submittedName>
        <fullName evidence="7">DUF3533 domain-containing protein</fullName>
    </submittedName>
</protein>